<protein>
    <submittedName>
        <fullName evidence="2">Uncharacterized protein</fullName>
    </submittedName>
</protein>
<evidence type="ECO:0000313" key="2">
    <source>
        <dbReference type="WBParaSite" id="nRc.2.0.1.t26907-RA"/>
    </source>
</evidence>
<evidence type="ECO:0000313" key="1">
    <source>
        <dbReference type="Proteomes" id="UP000887565"/>
    </source>
</evidence>
<proteinExistence type="predicted"/>
<accession>A0A915JLE8</accession>
<reference evidence="2" key="1">
    <citation type="submission" date="2022-11" db="UniProtKB">
        <authorList>
            <consortium name="WormBaseParasite"/>
        </authorList>
    </citation>
    <scope>IDENTIFICATION</scope>
</reference>
<organism evidence="1 2">
    <name type="scientific">Romanomermis culicivorax</name>
    <name type="common">Nematode worm</name>
    <dbReference type="NCBI Taxonomy" id="13658"/>
    <lineage>
        <taxon>Eukaryota</taxon>
        <taxon>Metazoa</taxon>
        <taxon>Ecdysozoa</taxon>
        <taxon>Nematoda</taxon>
        <taxon>Enoplea</taxon>
        <taxon>Dorylaimia</taxon>
        <taxon>Mermithida</taxon>
        <taxon>Mermithoidea</taxon>
        <taxon>Mermithidae</taxon>
        <taxon>Romanomermis</taxon>
    </lineage>
</organism>
<name>A0A915JLE8_ROMCU</name>
<dbReference type="AlphaFoldDB" id="A0A915JLE8"/>
<sequence>MLLTEDLTAEIFCKNFRPAGTLSGADLTARYTLPAAASSPEEIDADINAITRAMTKKPISQPTLSDHILLAANYGLPLVEAITIASHAEVKQAQAANRPVTKIIASLQITTSQSLLQFSLPKMDFCIAKSKISSNWSFPRPWSIKHSTNSTVQKF</sequence>
<keyword evidence="1" id="KW-1185">Reference proteome</keyword>
<dbReference type="WBParaSite" id="nRc.2.0.1.t26907-RA">
    <property type="protein sequence ID" value="nRc.2.0.1.t26907-RA"/>
    <property type="gene ID" value="nRc.2.0.1.g26907"/>
</dbReference>
<dbReference type="Proteomes" id="UP000887565">
    <property type="component" value="Unplaced"/>
</dbReference>